<dbReference type="RefSeq" id="WP_311362447.1">
    <property type="nucleotide sequence ID" value="NZ_JAVRIE010000006.1"/>
</dbReference>
<accession>A0AAW8R909</accession>
<name>A0AAW8R909_9ALTE</name>
<feature type="compositionally biased region" description="Basic and acidic residues" evidence="8">
    <location>
        <begin position="80"/>
        <end position="91"/>
    </location>
</feature>
<feature type="domain" description="Peptidase C-terminal archaeal/bacterial" evidence="11">
    <location>
        <begin position="488"/>
        <end position="555"/>
    </location>
</feature>
<dbReference type="PANTHER" id="PTHR43806">
    <property type="entry name" value="PEPTIDASE S8"/>
    <property type="match status" value="1"/>
</dbReference>
<evidence type="ECO:0000256" key="4">
    <source>
        <dbReference type="ARBA" id="ARBA00022801"/>
    </source>
</evidence>
<comment type="similarity">
    <text evidence="1 6 7">Belongs to the peptidase S8 family.</text>
</comment>
<keyword evidence="9" id="KW-0732">Signal</keyword>
<dbReference type="AlphaFoldDB" id="A0AAW8R909"/>
<feature type="signal peptide" evidence="9">
    <location>
        <begin position="1"/>
        <end position="26"/>
    </location>
</feature>
<dbReference type="InterPro" id="IPR036852">
    <property type="entry name" value="Peptidase_S8/S53_dom_sf"/>
</dbReference>
<feature type="active site" description="Charge relay system" evidence="6">
    <location>
        <position position="388"/>
    </location>
</feature>
<evidence type="ECO:0000256" key="1">
    <source>
        <dbReference type="ARBA" id="ARBA00011073"/>
    </source>
</evidence>
<dbReference type="InterPro" id="IPR022398">
    <property type="entry name" value="Peptidase_S8_His-AS"/>
</dbReference>
<dbReference type="EMBL" id="JAVRIE010000006">
    <property type="protein sequence ID" value="MDT0583678.1"/>
    <property type="molecule type" value="Genomic_DNA"/>
</dbReference>
<evidence type="ECO:0000259" key="11">
    <source>
        <dbReference type="Pfam" id="PF04151"/>
    </source>
</evidence>
<protein>
    <submittedName>
        <fullName evidence="12">S8 family serine peptidase</fullName>
    </submittedName>
</protein>
<comment type="caution">
    <text evidence="12">The sequence shown here is derived from an EMBL/GenBank/DDBJ whole genome shotgun (WGS) entry which is preliminary data.</text>
</comment>
<dbReference type="InterPro" id="IPR000209">
    <property type="entry name" value="Peptidase_S8/S53_dom"/>
</dbReference>
<feature type="region of interest" description="Disordered" evidence="8">
    <location>
        <begin position="80"/>
        <end position="107"/>
    </location>
</feature>
<dbReference type="GO" id="GO:0046872">
    <property type="term" value="F:metal ion binding"/>
    <property type="evidence" value="ECO:0007669"/>
    <property type="project" value="UniProtKB-KW"/>
</dbReference>
<organism evidence="12 13">
    <name type="scientific">Brumicola blandensis</name>
    <dbReference type="NCBI Taxonomy" id="3075611"/>
    <lineage>
        <taxon>Bacteria</taxon>
        <taxon>Pseudomonadati</taxon>
        <taxon>Pseudomonadota</taxon>
        <taxon>Gammaproteobacteria</taxon>
        <taxon>Alteromonadales</taxon>
        <taxon>Alteromonadaceae</taxon>
        <taxon>Brumicola</taxon>
    </lineage>
</organism>
<dbReference type="GO" id="GO:0005615">
    <property type="term" value="C:extracellular space"/>
    <property type="evidence" value="ECO:0007669"/>
    <property type="project" value="TreeGrafter"/>
</dbReference>
<dbReference type="InterPro" id="IPR050131">
    <property type="entry name" value="Peptidase_S8_subtilisin-like"/>
</dbReference>
<dbReference type="PROSITE" id="PS00137">
    <property type="entry name" value="SUBTILASE_HIS"/>
    <property type="match status" value="1"/>
</dbReference>
<evidence type="ECO:0000256" key="2">
    <source>
        <dbReference type="ARBA" id="ARBA00022670"/>
    </source>
</evidence>
<dbReference type="SUPFAM" id="SSF52743">
    <property type="entry name" value="Subtilisin-like"/>
    <property type="match status" value="1"/>
</dbReference>
<gene>
    <name evidence="12" type="ORF">RM544_14105</name>
</gene>
<dbReference type="Pfam" id="PF00082">
    <property type="entry name" value="Peptidase_S8"/>
    <property type="match status" value="1"/>
</dbReference>
<dbReference type="Gene3D" id="2.60.120.380">
    <property type="match status" value="1"/>
</dbReference>
<sequence length="569" mass="59832">MSKLRKNLTVGLGSMALSVIALSVSAATQSQMIEVKQTPSKAQQSKYASKRSSGSAFENFGQVIQADAKEERYIVTFKEQKGKPADNDRFSSGKRSTLRPDQSKAMMQNGKLNQGNAYGMLKNAGAKPIKAIKDKGMVAAKMSKATLNKLRNDPNVADISVDHRRSLMAETTPYGIPMVQGNLLSQNNQSARKVCVIDTGFNLGHPDLGDQNNGVTGNANNNQVGNWFNDGNGHGTHVAGTISALSNNEGVVGVYPGVDLHIVKIFNDQGQWTFSSDIIDGIQQCANAGANVVNMSLGGGGSSTAERNAMQGFVDDGIMLVAAAGNSGNSSLSYPASYDAVISVAAVGSNESRASYSQYNSQVEIAGPGSAVQSTWPVNTYNTISGTSMATPHVAGAAALVWSFFPSCSNEQIRTALNVTAKDKGSAGRDNFYGFGIVKARDAYDYLNANGCDGNGGGTGGGGGGGGGVDPFSGQLTNLSGNRNAWKRYTWNVPNGVSRVTVTISGGSGDADLYMKLGSQPETNSYDCRPYKSGNNETCTFTNTSGGTWHVGIRGYSRYSGVTMSYSYE</sequence>
<evidence type="ECO:0000256" key="5">
    <source>
        <dbReference type="ARBA" id="ARBA00022825"/>
    </source>
</evidence>
<dbReference type="InterPro" id="IPR037045">
    <property type="entry name" value="S8pro/Inhibitor_I9_sf"/>
</dbReference>
<keyword evidence="4 6" id="KW-0378">Hydrolase</keyword>
<evidence type="ECO:0000256" key="8">
    <source>
        <dbReference type="SAM" id="MobiDB-lite"/>
    </source>
</evidence>
<dbReference type="Gene3D" id="3.30.70.80">
    <property type="entry name" value="Peptidase S8 propeptide/proteinase inhibitor I9"/>
    <property type="match status" value="1"/>
</dbReference>
<evidence type="ECO:0000256" key="6">
    <source>
        <dbReference type="PROSITE-ProRule" id="PRU01240"/>
    </source>
</evidence>
<dbReference type="InterPro" id="IPR015500">
    <property type="entry name" value="Peptidase_S8_subtilisin-rel"/>
</dbReference>
<dbReference type="PROSITE" id="PS00136">
    <property type="entry name" value="SUBTILASE_ASP"/>
    <property type="match status" value="1"/>
</dbReference>
<dbReference type="GO" id="GO:0004252">
    <property type="term" value="F:serine-type endopeptidase activity"/>
    <property type="evidence" value="ECO:0007669"/>
    <property type="project" value="UniProtKB-UniRule"/>
</dbReference>
<dbReference type="InterPro" id="IPR023828">
    <property type="entry name" value="Peptidase_S8_Ser-AS"/>
</dbReference>
<evidence type="ECO:0000313" key="13">
    <source>
        <dbReference type="Proteomes" id="UP001249020"/>
    </source>
</evidence>
<dbReference type="Proteomes" id="UP001249020">
    <property type="component" value="Unassembled WGS sequence"/>
</dbReference>
<feature type="chain" id="PRO_5043353499" evidence="9">
    <location>
        <begin position="27"/>
        <end position="569"/>
    </location>
</feature>
<reference evidence="12 13" key="1">
    <citation type="submission" date="2023-09" db="EMBL/GenBank/DDBJ databases">
        <authorList>
            <person name="Rey-Velasco X."/>
        </authorList>
    </citation>
    <scope>NUCLEOTIDE SEQUENCE [LARGE SCALE GENOMIC DNA]</scope>
    <source>
        <strain evidence="12 13">W409</strain>
    </source>
</reference>
<dbReference type="CDD" id="cd07477">
    <property type="entry name" value="Peptidases_S8_Subtilisin_subset"/>
    <property type="match status" value="1"/>
</dbReference>
<evidence type="ECO:0000256" key="7">
    <source>
        <dbReference type="RuleBase" id="RU003355"/>
    </source>
</evidence>
<dbReference type="InterPro" id="IPR007280">
    <property type="entry name" value="Peptidase_C_arc/bac"/>
</dbReference>
<keyword evidence="2 6" id="KW-0645">Protease</keyword>
<dbReference type="Gene3D" id="3.40.50.200">
    <property type="entry name" value="Peptidase S8/S53 domain"/>
    <property type="match status" value="1"/>
</dbReference>
<dbReference type="PANTHER" id="PTHR43806:SF11">
    <property type="entry name" value="CEREVISIN-RELATED"/>
    <property type="match status" value="1"/>
</dbReference>
<evidence type="ECO:0000259" key="10">
    <source>
        <dbReference type="Pfam" id="PF00082"/>
    </source>
</evidence>
<dbReference type="InterPro" id="IPR023827">
    <property type="entry name" value="Peptidase_S8_Asp-AS"/>
</dbReference>
<keyword evidence="3" id="KW-0479">Metal-binding</keyword>
<keyword evidence="13" id="KW-1185">Reference proteome</keyword>
<dbReference type="PRINTS" id="PR00723">
    <property type="entry name" value="SUBTILISIN"/>
</dbReference>
<proteinExistence type="inferred from homology"/>
<dbReference type="PROSITE" id="PS00138">
    <property type="entry name" value="SUBTILASE_SER"/>
    <property type="match status" value="1"/>
</dbReference>
<feature type="domain" description="Peptidase S8/S53" evidence="10">
    <location>
        <begin position="193"/>
        <end position="436"/>
    </location>
</feature>
<dbReference type="InterPro" id="IPR034202">
    <property type="entry name" value="Subtilisin_Carlsberg-like"/>
</dbReference>
<evidence type="ECO:0000256" key="9">
    <source>
        <dbReference type="SAM" id="SignalP"/>
    </source>
</evidence>
<dbReference type="PROSITE" id="PS51892">
    <property type="entry name" value="SUBTILASE"/>
    <property type="match status" value="1"/>
</dbReference>
<feature type="active site" description="Charge relay system" evidence="6">
    <location>
        <position position="198"/>
    </location>
</feature>
<evidence type="ECO:0000256" key="3">
    <source>
        <dbReference type="ARBA" id="ARBA00022723"/>
    </source>
</evidence>
<dbReference type="GO" id="GO:0006508">
    <property type="term" value="P:proteolysis"/>
    <property type="evidence" value="ECO:0007669"/>
    <property type="project" value="UniProtKB-KW"/>
</dbReference>
<dbReference type="Pfam" id="PF04151">
    <property type="entry name" value="PPC"/>
    <property type="match status" value="1"/>
</dbReference>
<feature type="active site" description="Charge relay system" evidence="6">
    <location>
        <position position="234"/>
    </location>
</feature>
<evidence type="ECO:0000313" key="12">
    <source>
        <dbReference type="EMBL" id="MDT0583678.1"/>
    </source>
</evidence>
<keyword evidence="5 6" id="KW-0720">Serine protease</keyword>